<dbReference type="EMBL" id="JAVDVI010000018">
    <property type="protein sequence ID" value="MDR6969301.1"/>
    <property type="molecule type" value="Genomic_DNA"/>
</dbReference>
<dbReference type="SUPFAM" id="SSF55874">
    <property type="entry name" value="ATPase domain of HSP90 chaperone/DNA topoisomerase II/histidine kinase"/>
    <property type="match status" value="1"/>
</dbReference>
<keyword evidence="6" id="KW-0472">Membrane</keyword>
<protein>
    <submittedName>
        <fullName evidence="8">Signal transduction histidine kinase/tetratricopeptide (TPR) repeat protein</fullName>
    </submittedName>
</protein>
<keyword evidence="2 8" id="KW-0418">Kinase</keyword>
<dbReference type="PROSITE" id="PS51257">
    <property type="entry name" value="PROKAR_LIPOPROTEIN"/>
    <property type="match status" value="1"/>
</dbReference>
<feature type="repeat" description="TPR" evidence="4">
    <location>
        <begin position="196"/>
        <end position="229"/>
    </location>
</feature>
<sequence>MKFNSPFFYLLLLVLFFSCTDKYNSDKHESSSEKQINSYLDSLVADTVDVHKMHLAQKALNLAKQTNDKSYQYKAILYKMDYVIASTFPDSIPIYLDMLLEIAPKTEKENAYTAYVLTRKADYIFGLKDYQKAYDYYNRSNEILKKENDSLRLGYNLLKMAEVQQIYNDYVGSEETITEALVLLENIQYPSAEYLREAYNKLGISYTGLRDYSEAIKYYSKAKELTDDPVSQKMIENNIGLCYLEKKEYGQAIKIFTVLYKEEPVKSDPLTLAKVADNLGYSLFQNDGNSGRKLMEEALSIRTQHADKKGLTYSYLNLAHYYGSSNPALALDYAQKAYSTATSLGATDHRLKALQLLATYGEKHYQDHYFQLNDSIDNFRQQGKNHFAKLRFDATKERNENLENKLQQKEDRIRNLLVAFILIGFIILVITLYFRDKRRHKKEKQKQKQEDEYRTEIRIAKKLHDELANDIFNTMTFAEIRNLATPENKEILLENLDKIYAQTRNISKENNTIDTAEKYKSHLKDMLSGYGSEEVNIILKEIDSIEWMDIEAAKKIVVYRVLQELLVNMKKHSKATLVLISFKKTNKKIQINYSDNGVGIGSHEHLRKNGLQNVENRIQSINGTITFDPTPKKGFKVNFSFNA</sequence>
<dbReference type="SMART" id="SM00028">
    <property type="entry name" value="TPR"/>
    <property type="match status" value="2"/>
</dbReference>
<evidence type="ECO:0000256" key="6">
    <source>
        <dbReference type="SAM" id="Phobius"/>
    </source>
</evidence>
<evidence type="ECO:0000256" key="5">
    <source>
        <dbReference type="SAM" id="Coils"/>
    </source>
</evidence>
<feature type="coiled-coil region" evidence="5">
    <location>
        <begin position="385"/>
        <end position="419"/>
    </location>
</feature>
<evidence type="ECO:0000256" key="3">
    <source>
        <dbReference type="ARBA" id="ARBA00023012"/>
    </source>
</evidence>
<dbReference type="Pfam" id="PF02518">
    <property type="entry name" value="HATPase_c"/>
    <property type="match status" value="1"/>
</dbReference>
<evidence type="ECO:0000256" key="1">
    <source>
        <dbReference type="ARBA" id="ARBA00022679"/>
    </source>
</evidence>
<dbReference type="InterPro" id="IPR011990">
    <property type="entry name" value="TPR-like_helical_dom_sf"/>
</dbReference>
<keyword evidence="3" id="KW-0902">Two-component regulatory system</keyword>
<name>A0ABU1TTV1_9FLAO</name>
<keyword evidence="1" id="KW-0808">Transferase</keyword>
<dbReference type="InterPro" id="IPR003594">
    <property type="entry name" value="HATPase_dom"/>
</dbReference>
<dbReference type="InterPro" id="IPR019734">
    <property type="entry name" value="TPR_rpt"/>
</dbReference>
<dbReference type="Proteomes" id="UP001255185">
    <property type="component" value="Unassembled WGS sequence"/>
</dbReference>
<keyword evidence="9" id="KW-1185">Reference proteome</keyword>
<keyword evidence="5" id="KW-0175">Coiled coil</keyword>
<reference evidence="8 9" key="1">
    <citation type="submission" date="2023-07" db="EMBL/GenBank/DDBJ databases">
        <title>Sorghum-associated microbial communities from plants grown in Nebraska, USA.</title>
        <authorList>
            <person name="Schachtman D."/>
        </authorList>
    </citation>
    <scope>NUCLEOTIDE SEQUENCE [LARGE SCALE GENOMIC DNA]</scope>
    <source>
        <strain evidence="8 9">3773</strain>
    </source>
</reference>
<dbReference type="CDD" id="cd16917">
    <property type="entry name" value="HATPase_UhpB-NarQ-NarX-like"/>
    <property type="match status" value="1"/>
</dbReference>
<dbReference type="Gene3D" id="3.30.565.10">
    <property type="entry name" value="Histidine kinase-like ATPase, C-terminal domain"/>
    <property type="match status" value="1"/>
</dbReference>
<dbReference type="Pfam" id="PF13181">
    <property type="entry name" value="TPR_8"/>
    <property type="match status" value="1"/>
</dbReference>
<feature type="domain" description="Histidine kinase/HSP90-like ATPase" evidence="7">
    <location>
        <begin position="557"/>
        <end position="641"/>
    </location>
</feature>
<organism evidence="8 9">
    <name type="scientific">Flavobacterium arsenatis</name>
    <dbReference type="NCBI Taxonomy" id="1484332"/>
    <lineage>
        <taxon>Bacteria</taxon>
        <taxon>Pseudomonadati</taxon>
        <taxon>Bacteroidota</taxon>
        <taxon>Flavobacteriia</taxon>
        <taxon>Flavobacteriales</taxon>
        <taxon>Flavobacteriaceae</taxon>
        <taxon>Flavobacterium</taxon>
    </lineage>
</organism>
<evidence type="ECO:0000313" key="9">
    <source>
        <dbReference type="Proteomes" id="UP001255185"/>
    </source>
</evidence>
<keyword evidence="6" id="KW-0812">Transmembrane</keyword>
<dbReference type="InterPro" id="IPR050482">
    <property type="entry name" value="Sensor_HK_TwoCompSys"/>
</dbReference>
<dbReference type="GO" id="GO:0016301">
    <property type="term" value="F:kinase activity"/>
    <property type="evidence" value="ECO:0007669"/>
    <property type="project" value="UniProtKB-KW"/>
</dbReference>
<dbReference type="Gene3D" id="1.25.40.10">
    <property type="entry name" value="Tetratricopeptide repeat domain"/>
    <property type="match status" value="2"/>
</dbReference>
<keyword evidence="6" id="KW-1133">Transmembrane helix</keyword>
<keyword evidence="4" id="KW-0802">TPR repeat</keyword>
<accession>A0ABU1TTV1</accession>
<evidence type="ECO:0000256" key="4">
    <source>
        <dbReference type="PROSITE-ProRule" id="PRU00339"/>
    </source>
</evidence>
<dbReference type="PANTHER" id="PTHR24421">
    <property type="entry name" value="NITRATE/NITRITE SENSOR PROTEIN NARX-RELATED"/>
    <property type="match status" value="1"/>
</dbReference>
<proteinExistence type="predicted"/>
<evidence type="ECO:0000259" key="7">
    <source>
        <dbReference type="Pfam" id="PF02518"/>
    </source>
</evidence>
<dbReference type="InterPro" id="IPR036890">
    <property type="entry name" value="HATPase_C_sf"/>
</dbReference>
<feature type="transmembrane region" description="Helical" evidence="6">
    <location>
        <begin position="416"/>
        <end position="434"/>
    </location>
</feature>
<evidence type="ECO:0000256" key="2">
    <source>
        <dbReference type="ARBA" id="ARBA00022777"/>
    </source>
</evidence>
<evidence type="ECO:0000313" key="8">
    <source>
        <dbReference type="EMBL" id="MDR6969301.1"/>
    </source>
</evidence>
<comment type="caution">
    <text evidence="8">The sequence shown here is derived from an EMBL/GenBank/DDBJ whole genome shotgun (WGS) entry which is preliminary data.</text>
</comment>
<dbReference type="RefSeq" id="WP_310028201.1">
    <property type="nucleotide sequence ID" value="NZ_JAVDVI010000018.1"/>
</dbReference>
<dbReference type="PANTHER" id="PTHR24421:SF60">
    <property type="entry name" value="SENSOR HISTIDINE KINASE COMP"/>
    <property type="match status" value="1"/>
</dbReference>
<gene>
    <name evidence="8" type="ORF">J2X31_003331</name>
</gene>
<dbReference type="SUPFAM" id="SSF48452">
    <property type="entry name" value="TPR-like"/>
    <property type="match status" value="2"/>
</dbReference>
<dbReference type="PROSITE" id="PS50005">
    <property type="entry name" value="TPR"/>
    <property type="match status" value="1"/>
</dbReference>